<gene>
    <name evidence="2" type="ORF">M378DRAFT_14647</name>
</gene>
<evidence type="ECO:0000256" key="1">
    <source>
        <dbReference type="SAM" id="Coils"/>
    </source>
</evidence>
<accession>A0A0C2SZW6</accession>
<dbReference type="AlphaFoldDB" id="A0A0C2SZW6"/>
<protein>
    <submittedName>
        <fullName evidence="2">Uncharacterized protein</fullName>
    </submittedName>
</protein>
<evidence type="ECO:0000313" key="2">
    <source>
        <dbReference type="EMBL" id="KIL59704.1"/>
    </source>
</evidence>
<feature type="coiled-coil region" evidence="1">
    <location>
        <begin position="22"/>
        <end position="49"/>
    </location>
</feature>
<evidence type="ECO:0000313" key="3">
    <source>
        <dbReference type="Proteomes" id="UP000054549"/>
    </source>
</evidence>
<reference evidence="2 3" key="1">
    <citation type="submission" date="2014-04" db="EMBL/GenBank/DDBJ databases">
        <title>Evolutionary Origins and Diversification of the Mycorrhizal Mutualists.</title>
        <authorList>
            <consortium name="DOE Joint Genome Institute"/>
            <consortium name="Mycorrhizal Genomics Consortium"/>
            <person name="Kohler A."/>
            <person name="Kuo A."/>
            <person name="Nagy L.G."/>
            <person name="Floudas D."/>
            <person name="Copeland A."/>
            <person name="Barry K.W."/>
            <person name="Cichocki N."/>
            <person name="Veneault-Fourrey C."/>
            <person name="LaButti K."/>
            <person name="Lindquist E.A."/>
            <person name="Lipzen A."/>
            <person name="Lundell T."/>
            <person name="Morin E."/>
            <person name="Murat C."/>
            <person name="Riley R."/>
            <person name="Ohm R."/>
            <person name="Sun H."/>
            <person name="Tunlid A."/>
            <person name="Henrissat B."/>
            <person name="Grigoriev I.V."/>
            <person name="Hibbett D.S."/>
            <person name="Martin F."/>
        </authorList>
    </citation>
    <scope>NUCLEOTIDE SEQUENCE [LARGE SCALE GENOMIC DNA]</scope>
    <source>
        <strain evidence="2 3">Koide BX008</strain>
    </source>
</reference>
<keyword evidence="1" id="KW-0175">Coiled coil</keyword>
<dbReference type="InParanoid" id="A0A0C2SZW6"/>
<organism evidence="2 3">
    <name type="scientific">Amanita muscaria (strain Koide BX008)</name>
    <dbReference type="NCBI Taxonomy" id="946122"/>
    <lineage>
        <taxon>Eukaryota</taxon>
        <taxon>Fungi</taxon>
        <taxon>Dikarya</taxon>
        <taxon>Basidiomycota</taxon>
        <taxon>Agaricomycotina</taxon>
        <taxon>Agaricomycetes</taxon>
        <taxon>Agaricomycetidae</taxon>
        <taxon>Agaricales</taxon>
        <taxon>Pluteineae</taxon>
        <taxon>Amanitaceae</taxon>
        <taxon>Amanita</taxon>
    </lineage>
</organism>
<sequence>MPHFEQFWDPSSIGIFRGPAKSRARLDRLKDVKKRLEEAKDQLEIAQREGGYELASLFASTSQNDSAVTLSVLIMSHKLKHFIITISSKKWSWHRMCQWILSEKYSNISPLL</sequence>
<dbReference type="HOGENOM" id="CLU_2145230_0_0_1"/>
<name>A0A0C2SZW6_AMAMK</name>
<proteinExistence type="predicted"/>
<keyword evidence="3" id="KW-1185">Reference proteome</keyword>
<dbReference type="Proteomes" id="UP000054549">
    <property type="component" value="Unassembled WGS sequence"/>
</dbReference>
<dbReference type="EMBL" id="KN818311">
    <property type="protein sequence ID" value="KIL59704.1"/>
    <property type="molecule type" value="Genomic_DNA"/>
</dbReference>